<dbReference type="CDD" id="cd07989">
    <property type="entry name" value="LPLAT_AGPAT-like"/>
    <property type="match status" value="1"/>
</dbReference>
<organism evidence="4">
    <name type="scientific">gut metagenome</name>
    <dbReference type="NCBI Taxonomy" id="749906"/>
    <lineage>
        <taxon>unclassified sequences</taxon>
        <taxon>metagenomes</taxon>
        <taxon>organismal metagenomes</taxon>
    </lineage>
</organism>
<evidence type="ECO:0000256" key="2">
    <source>
        <dbReference type="ARBA" id="ARBA00023315"/>
    </source>
</evidence>
<dbReference type="SUPFAM" id="SSF69593">
    <property type="entry name" value="Glycerol-3-phosphate (1)-acyltransferase"/>
    <property type="match status" value="1"/>
</dbReference>
<dbReference type="GO" id="GO:0003841">
    <property type="term" value="F:1-acylglycerol-3-phosphate O-acyltransferase activity"/>
    <property type="evidence" value="ECO:0007669"/>
    <property type="project" value="TreeGrafter"/>
</dbReference>
<dbReference type="PANTHER" id="PTHR10434">
    <property type="entry name" value="1-ACYL-SN-GLYCEROL-3-PHOSPHATE ACYLTRANSFERASE"/>
    <property type="match status" value="1"/>
</dbReference>
<dbReference type="EMBL" id="AMCI01002175">
    <property type="protein sequence ID" value="EJX03410.1"/>
    <property type="molecule type" value="Genomic_DNA"/>
</dbReference>
<dbReference type="AlphaFoldDB" id="J9GSZ0"/>
<keyword evidence="1 4" id="KW-0808">Transferase</keyword>
<dbReference type="GO" id="GO:0006654">
    <property type="term" value="P:phosphatidic acid biosynthetic process"/>
    <property type="evidence" value="ECO:0007669"/>
    <property type="project" value="TreeGrafter"/>
</dbReference>
<keyword evidence="2 4" id="KW-0012">Acyltransferase</keyword>
<evidence type="ECO:0000256" key="1">
    <source>
        <dbReference type="ARBA" id="ARBA00022679"/>
    </source>
</evidence>
<comment type="caution">
    <text evidence="4">The sequence shown here is derived from an EMBL/GenBank/DDBJ whole genome shotgun (WGS) entry which is preliminary data.</text>
</comment>
<dbReference type="Pfam" id="PF01553">
    <property type="entry name" value="Acyltransferase"/>
    <property type="match status" value="1"/>
</dbReference>
<reference evidence="4" key="1">
    <citation type="journal article" date="2012" name="PLoS ONE">
        <title>Gene sets for utilization of primary and secondary nutrition supplies in the distal gut of endangered iberian lynx.</title>
        <authorList>
            <person name="Alcaide M."/>
            <person name="Messina E."/>
            <person name="Richter M."/>
            <person name="Bargiela R."/>
            <person name="Peplies J."/>
            <person name="Huws S.A."/>
            <person name="Newbold C.J."/>
            <person name="Golyshin P.N."/>
            <person name="Simon M.A."/>
            <person name="Lopez G."/>
            <person name="Yakimov M.M."/>
            <person name="Ferrer M."/>
        </authorList>
    </citation>
    <scope>NUCLEOTIDE SEQUENCE</scope>
</reference>
<sequence>MVLVDRRRTEHANPLDPLRNALKEGSSLIIFPEGTRRPQPLPSTFKSGIWRLMKEFPEVELIPVYIENLHRAMPKGVLIPVPTVCSIRFGKPLEHSPDDLKEEFLERARNAVIELAQP</sequence>
<evidence type="ECO:0000313" key="4">
    <source>
        <dbReference type="EMBL" id="EJX03410.1"/>
    </source>
</evidence>
<feature type="domain" description="Phospholipid/glycerol acyltransferase" evidence="3">
    <location>
        <begin position="2"/>
        <end position="66"/>
    </location>
</feature>
<protein>
    <submittedName>
        <fullName evidence="4">Phospholipid/glycerol acyltransferase</fullName>
    </submittedName>
</protein>
<proteinExistence type="predicted"/>
<dbReference type="InterPro" id="IPR002123">
    <property type="entry name" value="Plipid/glycerol_acylTrfase"/>
</dbReference>
<evidence type="ECO:0000259" key="3">
    <source>
        <dbReference type="Pfam" id="PF01553"/>
    </source>
</evidence>
<accession>J9GSZ0</accession>
<name>J9GSZ0_9ZZZZ</name>
<gene>
    <name evidence="4" type="ORF">EVA_08482</name>
</gene>
<dbReference type="PANTHER" id="PTHR10434:SF11">
    <property type="entry name" value="1-ACYL-SN-GLYCEROL-3-PHOSPHATE ACYLTRANSFERASE"/>
    <property type="match status" value="1"/>
</dbReference>